<reference evidence="3 4" key="1">
    <citation type="submission" date="2019-08" db="EMBL/GenBank/DDBJ databases">
        <title>Arthrobacter sp. nov., isolated from plateau pika and Tibetan wild ass.</title>
        <authorList>
            <person name="Ge Y."/>
        </authorList>
    </citation>
    <scope>NUCLEOTIDE SEQUENCE [LARGE SCALE GENOMIC DNA]</scope>
    <source>
        <strain evidence="3 4">785</strain>
    </source>
</reference>
<feature type="region of interest" description="Disordered" evidence="1">
    <location>
        <begin position="56"/>
        <end position="80"/>
    </location>
</feature>
<dbReference type="AlphaFoldDB" id="A0A5N6MS52"/>
<organism evidence="3 4">
    <name type="scientific">Arthrobacter yangruifuii</name>
    <dbReference type="NCBI Taxonomy" id="2606616"/>
    <lineage>
        <taxon>Bacteria</taxon>
        <taxon>Bacillati</taxon>
        <taxon>Actinomycetota</taxon>
        <taxon>Actinomycetes</taxon>
        <taxon>Micrococcales</taxon>
        <taxon>Micrococcaceae</taxon>
        <taxon>Arthrobacter</taxon>
    </lineage>
</organism>
<keyword evidence="2" id="KW-1133">Transmembrane helix</keyword>
<accession>A0A5N6MS52</accession>
<keyword evidence="2" id="KW-0812">Transmembrane</keyword>
<evidence type="ECO:0000313" key="4">
    <source>
        <dbReference type="Proteomes" id="UP000326852"/>
    </source>
</evidence>
<dbReference type="Proteomes" id="UP000326852">
    <property type="component" value="Unassembled WGS sequence"/>
</dbReference>
<feature type="compositionally biased region" description="Basic and acidic residues" evidence="1">
    <location>
        <begin position="69"/>
        <end position="80"/>
    </location>
</feature>
<evidence type="ECO:0008006" key="5">
    <source>
        <dbReference type="Google" id="ProtNLM"/>
    </source>
</evidence>
<proteinExistence type="predicted"/>
<feature type="transmembrane region" description="Helical" evidence="2">
    <location>
        <begin position="30"/>
        <end position="49"/>
    </location>
</feature>
<comment type="caution">
    <text evidence="3">The sequence shown here is derived from an EMBL/GenBank/DDBJ whole genome shotgun (WGS) entry which is preliminary data.</text>
</comment>
<keyword evidence="2" id="KW-0472">Membrane</keyword>
<keyword evidence="4" id="KW-1185">Reference proteome</keyword>
<gene>
    <name evidence="3" type="ORF">GD627_02240</name>
</gene>
<evidence type="ECO:0000313" key="3">
    <source>
        <dbReference type="EMBL" id="KAD4059924.1"/>
    </source>
</evidence>
<feature type="transmembrane region" description="Helical" evidence="2">
    <location>
        <begin position="6"/>
        <end position="23"/>
    </location>
</feature>
<dbReference type="EMBL" id="VTFX01000001">
    <property type="protein sequence ID" value="KAD4059924.1"/>
    <property type="molecule type" value="Genomic_DNA"/>
</dbReference>
<name>A0A5N6MS52_9MICC</name>
<protein>
    <recommendedName>
        <fullName evidence="5">Antitermination protein NusB</fullName>
    </recommendedName>
</protein>
<dbReference type="OrthoDB" id="6053908at2"/>
<sequence length="80" mass="9046">MDDYISSGTFWFMVALINAGLAEQKNRSRWIWFLLSLLLGPIATILIVVREAPEPVEPSMTHRGGWKNPDPHPRSLGDPM</sequence>
<evidence type="ECO:0000256" key="2">
    <source>
        <dbReference type="SAM" id="Phobius"/>
    </source>
</evidence>
<evidence type="ECO:0000256" key="1">
    <source>
        <dbReference type="SAM" id="MobiDB-lite"/>
    </source>
</evidence>
<dbReference type="RefSeq" id="WP_146360297.1">
    <property type="nucleotide sequence ID" value="NZ_VOAL01000001.1"/>
</dbReference>